<dbReference type="EMBL" id="CAFBRC010000065">
    <property type="protein sequence ID" value="CAB5076503.1"/>
    <property type="molecule type" value="Genomic_DNA"/>
</dbReference>
<proteinExistence type="predicted"/>
<sequence length="65" mass="6602">MTSSPLFTNDAELIVTTGPIDQVGCANASFTVTEPSSAAVLPLNGPPLAVRMSLDTSLAAPERSA</sequence>
<reference evidence="1" key="1">
    <citation type="submission" date="2020-05" db="EMBL/GenBank/DDBJ databases">
        <authorList>
            <person name="Chiriac C."/>
            <person name="Salcher M."/>
            <person name="Ghai R."/>
            <person name="Kavagutti S V."/>
        </authorList>
    </citation>
    <scope>NUCLEOTIDE SEQUENCE</scope>
</reference>
<gene>
    <name evidence="1" type="ORF">UFOPK4367_01012</name>
</gene>
<protein>
    <submittedName>
        <fullName evidence="1">Unannotated protein</fullName>
    </submittedName>
</protein>
<accession>A0A6J7VDY6</accession>
<evidence type="ECO:0000313" key="1">
    <source>
        <dbReference type="EMBL" id="CAB5076503.1"/>
    </source>
</evidence>
<organism evidence="1">
    <name type="scientific">freshwater metagenome</name>
    <dbReference type="NCBI Taxonomy" id="449393"/>
    <lineage>
        <taxon>unclassified sequences</taxon>
        <taxon>metagenomes</taxon>
        <taxon>ecological metagenomes</taxon>
    </lineage>
</organism>
<dbReference type="AlphaFoldDB" id="A0A6J7VDY6"/>
<name>A0A6J7VDY6_9ZZZZ</name>